<evidence type="ECO:0000313" key="2">
    <source>
        <dbReference type="Proteomes" id="UP000814140"/>
    </source>
</evidence>
<gene>
    <name evidence="1" type="ORF">BV25DRAFT_1880596</name>
</gene>
<name>A0ACB8TB44_9AGAM</name>
<reference evidence="1" key="1">
    <citation type="submission" date="2021-03" db="EMBL/GenBank/DDBJ databases">
        <authorList>
            <consortium name="DOE Joint Genome Institute"/>
            <person name="Ahrendt S."/>
            <person name="Looney B.P."/>
            <person name="Miyauchi S."/>
            <person name="Morin E."/>
            <person name="Drula E."/>
            <person name="Courty P.E."/>
            <person name="Chicoki N."/>
            <person name="Fauchery L."/>
            <person name="Kohler A."/>
            <person name="Kuo A."/>
            <person name="Labutti K."/>
            <person name="Pangilinan J."/>
            <person name="Lipzen A."/>
            <person name="Riley R."/>
            <person name="Andreopoulos W."/>
            <person name="He G."/>
            <person name="Johnson J."/>
            <person name="Barry K.W."/>
            <person name="Grigoriev I.V."/>
            <person name="Nagy L."/>
            <person name="Hibbett D."/>
            <person name="Henrissat B."/>
            <person name="Matheny P.B."/>
            <person name="Labbe J."/>
            <person name="Martin F."/>
        </authorList>
    </citation>
    <scope>NUCLEOTIDE SEQUENCE</scope>
    <source>
        <strain evidence="1">HHB10654</strain>
    </source>
</reference>
<organism evidence="1 2">
    <name type="scientific">Artomyces pyxidatus</name>
    <dbReference type="NCBI Taxonomy" id="48021"/>
    <lineage>
        <taxon>Eukaryota</taxon>
        <taxon>Fungi</taxon>
        <taxon>Dikarya</taxon>
        <taxon>Basidiomycota</taxon>
        <taxon>Agaricomycotina</taxon>
        <taxon>Agaricomycetes</taxon>
        <taxon>Russulales</taxon>
        <taxon>Auriscalpiaceae</taxon>
        <taxon>Artomyces</taxon>
    </lineage>
</organism>
<proteinExistence type="predicted"/>
<reference evidence="1" key="2">
    <citation type="journal article" date="2022" name="New Phytol.">
        <title>Evolutionary transition to the ectomycorrhizal habit in the genomes of a hyperdiverse lineage of mushroom-forming fungi.</title>
        <authorList>
            <person name="Looney B."/>
            <person name="Miyauchi S."/>
            <person name="Morin E."/>
            <person name="Drula E."/>
            <person name="Courty P.E."/>
            <person name="Kohler A."/>
            <person name="Kuo A."/>
            <person name="LaButti K."/>
            <person name="Pangilinan J."/>
            <person name="Lipzen A."/>
            <person name="Riley R."/>
            <person name="Andreopoulos W."/>
            <person name="He G."/>
            <person name="Johnson J."/>
            <person name="Nolan M."/>
            <person name="Tritt A."/>
            <person name="Barry K.W."/>
            <person name="Grigoriev I.V."/>
            <person name="Nagy L.G."/>
            <person name="Hibbett D."/>
            <person name="Henrissat B."/>
            <person name="Matheny P.B."/>
            <person name="Labbe J."/>
            <person name="Martin F.M."/>
        </authorList>
    </citation>
    <scope>NUCLEOTIDE SEQUENCE</scope>
    <source>
        <strain evidence="1">HHB10654</strain>
    </source>
</reference>
<protein>
    <submittedName>
        <fullName evidence="1">Sphingosine hydroxylase</fullName>
    </submittedName>
</protein>
<sequence>MAFNNDTLVLPAAFAKLHPWYYTPAESLFPGVPDEYTALAAPFVAYWVASGVFHVFDTSNWKWLDSHRIHDSAEVASRNLATRAQVVRAVLFQQVLQTILGVLWLSDTEHTVDVMADMSTLALRISRVAQWILGPSRAHAVLKAAGPGLVYYAYWWFIPIIQLFIAMFVMDTWQYFLHRLMHVNKFMYKHLHSVHHRLYVPYAFGALYNHPLEGFILDSLGAVLSESCSGMTVRQSAFFFAFSSSKTVDDHCGYRLPWDPLQLISGNTADYHDIHHQIIGIKSNFSQPFFVHWDVILGTRMTRKDIEERRSKVHAKKS</sequence>
<evidence type="ECO:0000313" key="1">
    <source>
        <dbReference type="EMBL" id="KAI0065637.1"/>
    </source>
</evidence>
<accession>A0ACB8TB44</accession>
<dbReference type="EMBL" id="MU277195">
    <property type="protein sequence ID" value="KAI0065637.1"/>
    <property type="molecule type" value="Genomic_DNA"/>
</dbReference>
<comment type="caution">
    <text evidence="1">The sequence shown here is derived from an EMBL/GenBank/DDBJ whole genome shotgun (WGS) entry which is preliminary data.</text>
</comment>
<keyword evidence="2" id="KW-1185">Reference proteome</keyword>
<dbReference type="Proteomes" id="UP000814140">
    <property type="component" value="Unassembled WGS sequence"/>
</dbReference>